<feature type="binding site" evidence="5">
    <location>
        <position position="105"/>
    </location>
    <ligand>
        <name>(6R)-10-formyltetrahydrofolate</name>
        <dbReference type="ChEBI" id="CHEBI:195366"/>
    </ligand>
</feature>
<evidence type="ECO:0000256" key="4">
    <source>
        <dbReference type="PIRSR" id="PIRSR036489-1"/>
    </source>
</evidence>
<dbReference type="InterPro" id="IPR005793">
    <property type="entry name" value="Formyl_trans_C"/>
</dbReference>
<dbReference type="Gene3D" id="3.10.25.10">
    <property type="entry name" value="Formyl transferase, C-terminal domain"/>
    <property type="match status" value="1"/>
</dbReference>
<dbReference type="Gene3D" id="3.40.605.10">
    <property type="entry name" value="Aldehyde Dehydrogenase, Chain A, domain 1"/>
    <property type="match status" value="1"/>
</dbReference>
<dbReference type="InterPro" id="IPR015590">
    <property type="entry name" value="Aldehyde_DH_dom"/>
</dbReference>
<evidence type="ECO:0000256" key="8">
    <source>
        <dbReference type="PROSITE-ProRule" id="PRU10007"/>
    </source>
</evidence>
<comment type="similarity">
    <text evidence="3">In the C-terminal section; belongs to the aldehyde dehydrogenase family. ALDH1L subfamily.</text>
</comment>
<dbReference type="InterPro" id="IPR016161">
    <property type="entry name" value="Ald_DH/histidinol_DH"/>
</dbReference>
<dbReference type="InterPro" id="IPR029510">
    <property type="entry name" value="Ald_DH_CS_GLU"/>
</dbReference>
<dbReference type="Pfam" id="PF02911">
    <property type="entry name" value="Formyl_trans_C"/>
    <property type="match status" value="1"/>
</dbReference>
<reference evidence="11" key="1">
    <citation type="submission" date="2020-06" db="EMBL/GenBank/DDBJ databases">
        <title>Draft genome of Bugula neritina, a colonial animal packing powerful symbionts and potential medicines.</title>
        <authorList>
            <person name="Rayko M."/>
        </authorList>
    </citation>
    <scope>NUCLEOTIDE SEQUENCE [LARGE SCALE GENOMIC DNA]</scope>
    <source>
        <strain evidence="11">Kwan_BN1</strain>
    </source>
</reference>
<dbReference type="FunFam" id="3.40.605.10:FF:000050">
    <property type="entry name" value="Aldehyde dehydrogenase, mitochondrial"/>
    <property type="match status" value="1"/>
</dbReference>
<dbReference type="GO" id="GO:0006730">
    <property type="term" value="P:one-carbon metabolic process"/>
    <property type="evidence" value="ECO:0007669"/>
    <property type="project" value="UniProtKB-KW"/>
</dbReference>
<gene>
    <name evidence="11" type="ORF">EB796_004910</name>
</gene>
<dbReference type="Pfam" id="PF00551">
    <property type="entry name" value="Formyl_trans_N"/>
    <property type="match status" value="1"/>
</dbReference>
<evidence type="ECO:0000256" key="2">
    <source>
        <dbReference type="ARBA" id="ARBA00023002"/>
    </source>
</evidence>
<dbReference type="AlphaFoldDB" id="A0A7J7KDP8"/>
<dbReference type="InterPro" id="IPR011407">
    <property type="entry name" value="10_FTHF_DH"/>
</dbReference>
<evidence type="ECO:0000256" key="9">
    <source>
        <dbReference type="RuleBase" id="RU003345"/>
    </source>
</evidence>
<dbReference type="PANTHER" id="PTHR11699">
    <property type="entry name" value="ALDEHYDE DEHYDROGENASE-RELATED"/>
    <property type="match status" value="1"/>
</dbReference>
<dbReference type="GO" id="GO:0016620">
    <property type="term" value="F:oxidoreductase activity, acting on the aldehyde or oxo group of donors, NAD or NADP as acceptor"/>
    <property type="evidence" value="ECO:0007669"/>
    <property type="project" value="InterPro"/>
</dbReference>
<organism evidence="11 12">
    <name type="scientific">Bugula neritina</name>
    <name type="common">Brown bryozoan</name>
    <name type="synonym">Sertularia neritina</name>
    <dbReference type="NCBI Taxonomy" id="10212"/>
    <lineage>
        <taxon>Eukaryota</taxon>
        <taxon>Metazoa</taxon>
        <taxon>Spiralia</taxon>
        <taxon>Lophotrochozoa</taxon>
        <taxon>Bryozoa</taxon>
        <taxon>Gymnolaemata</taxon>
        <taxon>Cheilostomatida</taxon>
        <taxon>Flustrina</taxon>
        <taxon>Buguloidea</taxon>
        <taxon>Bugulidae</taxon>
        <taxon>Bugula</taxon>
    </lineage>
</organism>
<dbReference type="InterPro" id="IPR037022">
    <property type="entry name" value="Formyl_trans_C_sf"/>
</dbReference>
<dbReference type="InterPro" id="IPR002376">
    <property type="entry name" value="Formyl_transf_N"/>
</dbReference>
<dbReference type="InterPro" id="IPR016160">
    <property type="entry name" value="Ald_DH_CS_CYS"/>
</dbReference>
<dbReference type="SUPFAM" id="SSF53328">
    <property type="entry name" value="Formyltransferase"/>
    <property type="match status" value="1"/>
</dbReference>
<dbReference type="Pfam" id="PF00550">
    <property type="entry name" value="PP-binding"/>
    <property type="match status" value="1"/>
</dbReference>
<dbReference type="FunFam" id="1.10.1200.10:FF:000002">
    <property type="entry name" value="10-formyltetrahydrofolate dehydrogenase"/>
    <property type="match status" value="1"/>
</dbReference>
<dbReference type="EC" id="1.5.1.6" evidence="3"/>
<dbReference type="Pfam" id="PF00171">
    <property type="entry name" value="Aldedh"/>
    <property type="match status" value="1"/>
</dbReference>
<dbReference type="InterPro" id="IPR016162">
    <property type="entry name" value="Ald_DH_N"/>
</dbReference>
<dbReference type="PIRSF" id="PIRSF036489">
    <property type="entry name" value="10-FTHFDH"/>
    <property type="match status" value="1"/>
</dbReference>
<keyword evidence="12" id="KW-1185">Reference proteome</keyword>
<accession>A0A7J7KDP8</accession>
<dbReference type="PROSITE" id="PS00070">
    <property type="entry name" value="ALDEHYDE_DEHYDR_CYS"/>
    <property type="match status" value="1"/>
</dbReference>
<dbReference type="Gene3D" id="3.40.50.170">
    <property type="entry name" value="Formyl transferase, N-terminal domain"/>
    <property type="match status" value="1"/>
</dbReference>
<feature type="binding site" evidence="6">
    <location>
        <begin position="764"/>
        <end position="766"/>
    </location>
    <ligand>
        <name>NADP(+)</name>
        <dbReference type="ChEBI" id="CHEBI:58349"/>
    </ligand>
</feature>
<feature type="active site" description="Proton acceptor" evidence="4">
    <location>
        <position position="633"/>
    </location>
</feature>
<dbReference type="InterPro" id="IPR036477">
    <property type="entry name" value="Formyl_transf_N_sf"/>
</dbReference>
<dbReference type="EMBL" id="VXIV02000674">
    <property type="protein sequence ID" value="KAF6036782.1"/>
    <property type="molecule type" value="Genomic_DNA"/>
</dbReference>
<dbReference type="InterPro" id="IPR016163">
    <property type="entry name" value="Ald_DH_C"/>
</dbReference>
<evidence type="ECO:0000256" key="6">
    <source>
        <dbReference type="PIRSR" id="PIRSR036489-3"/>
    </source>
</evidence>
<evidence type="ECO:0000256" key="1">
    <source>
        <dbReference type="ARBA" id="ARBA00009986"/>
    </source>
</evidence>
<feature type="active site" description="Proton donor" evidence="4">
    <location>
        <position position="667"/>
    </location>
</feature>
<evidence type="ECO:0000256" key="7">
    <source>
        <dbReference type="PIRSR" id="PIRSR036489-4"/>
    </source>
</evidence>
<feature type="site" description="Essential for catalytic activity" evidence="7">
    <location>
        <position position="105"/>
    </location>
</feature>
<evidence type="ECO:0000256" key="5">
    <source>
        <dbReference type="PIRSR" id="PIRSR036489-2"/>
    </source>
</evidence>
<dbReference type="CDD" id="cd08703">
    <property type="entry name" value="FDH_Hydrolase_C"/>
    <property type="match status" value="1"/>
</dbReference>
<dbReference type="OrthoDB" id="310895at2759"/>
<feature type="active site" evidence="8">
    <location>
        <position position="633"/>
    </location>
</feature>
<feature type="binding site" evidence="5">
    <location>
        <begin position="51"/>
        <end position="53"/>
    </location>
    <ligand>
        <name>(6R)-10-formyltetrahydrofolate</name>
        <dbReference type="ChEBI" id="CHEBI:195366"/>
    </ligand>
</feature>
<dbReference type="PROSITE" id="PS00687">
    <property type="entry name" value="ALDEHYDE_DEHYDR_GLU"/>
    <property type="match status" value="1"/>
</dbReference>
<keyword evidence="3" id="KW-0554">One-carbon metabolism</keyword>
<dbReference type="InterPro" id="IPR036736">
    <property type="entry name" value="ACP-like_sf"/>
</dbReference>
<feature type="binding site" evidence="6">
    <location>
        <begin position="610"/>
        <end position="611"/>
    </location>
    <ligand>
        <name>NADP(+)</name>
        <dbReference type="ChEBI" id="CHEBI:58349"/>
    </ligand>
</feature>
<evidence type="ECO:0000313" key="11">
    <source>
        <dbReference type="EMBL" id="KAF6036782.1"/>
    </source>
</evidence>
<comment type="similarity">
    <text evidence="1 9">Belongs to the aldehyde dehydrogenase family.</text>
</comment>
<dbReference type="FunFam" id="3.40.309.10:FF:000012">
    <property type="entry name" value="Betaine aldehyde dehydrogenase"/>
    <property type="match status" value="1"/>
</dbReference>
<protein>
    <recommendedName>
        <fullName evidence="3">10-formyltetrahydrofolate dehydrogenase</fullName>
        <ecNumber evidence="3">1.5.1.6</ecNumber>
    </recommendedName>
</protein>
<dbReference type="SUPFAM" id="SSF47336">
    <property type="entry name" value="ACP-like"/>
    <property type="match status" value="1"/>
</dbReference>
<dbReference type="PROSITE" id="PS50075">
    <property type="entry name" value="CARRIER"/>
    <property type="match status" value="1"/>
</dbReference>
<dbReference type="FunFam" id="3.10.25.10:FF:000002">
    <property type="entry name" value="10-formyltetrahydrofolate dehydrogenase"/>
    <property type="match status" value="1"/>
</dbReference>
<comment type="catalytic activity">
    <reaction evidence="3">
        <text>(6R)-10-formyltetrahydrofolate + NADP(+) + H2O = (6S)-5,6,7,8-tetrahydrofolate + CO2 + NADPH + H(+)</text>
        <dbReference type="Rhea" id="RHEA:10180"/>
        <dbReference type="ChEBI" id="CHEBI:15377"/>
        <dbReference type="ChEBI" id="CHEBI:15378"/>
        <dbReference type="ChEBI" id="CHEBI:16526"/>
        <dbReference type="ChEBI" id="CHEBI:57453"/>
        <dbReference type="ChEBI" id="CHEBI:57783"/>
        <dbReference type="ChEBI" id="CHEBI:58349"/>
        <dbReference type="ChEBI" id="CHEBI:195366"/>
        <dbReference type="EC" id="1.5.1.6"/>
    </reaction>
</comment>
<evidence type="ECO:0000259" key="10">
    <source>
        <dbReference type="PROSITE" id="PS50075"/>
    </source>
</evidence>
<dbReference type="SUPFAM" id="SSF53720">
    <property type="entry name" value="ALDH-like"/>
    <property type="match status" value="1"/>
</dbReference>
<dbReference type="SUPFAM" id="SSF50486">
    <property type="entry name" value="FMT C-terminal domain-like"/>
    <property type="match status" value="1"/>
</dbReference>
<sequence>MTDQISVAAAADGVKVVKNKTWRVKGQVIPEVLEEYKSVGAELNVMPFCSQFIPMEVVTHPKYQSICYHPSILPRHRGASAINWTLMEGDKKAGFTIFWPDDGLDTGPILLIRECEVDPNDTLHSLYKRFLYPEGVKAMGLAVRMIAEGTAPKIVQAEEGATYDAMLKKDLVKLPLDRTAQQIHDYIRGCDQVPGAWAEINGQRVTFYGSKLRRTGRPEGEAVPIEGSTEPAIVHSQGMTLFGTDGKMVDVERLGLPGGKMIPASSYGEKMEEGAGALQLDDEEKTIQEKARGIWRGILNLEEIADDTDFFACGAGSMDVVRLVEEIKEQCSLTLTNDKVYMSSTFSKFTEALIRNHRGEDKEQEFSYTPVKLHANNKDLEFPNQLFVNNEFIDASDGGTFTTVNPTDESDICKVAKATTDDVNYAVYCAKKAFVEWKEMNARDRGTLMFRLADLMEEHQEELATLESLDSGAVYTLALKTHIGMSIQTIRYFAGWCDKIHGQTIPINNAKPNRNLTFTSKEPIGVCGIITPWNYPLMMLAWKISPCLAAGNTVVLKPAQVTPLTSLKFAELAARAGFPPGVINILPGSGRVCGQAIIDHPDVRKVGFTGSTPVGKQIMASCANSNLKKCSLELGGKSPLIIFADCDMAKAVRMTLSGVFFNKGENCIAAGRIFVEESIHDEFINKVITETKKMKIGNPLDRSVDHGPQNHLAHLNSLIDYVERGVKEGARLVYGGKRVEGPGLFFEPTIFTNVDDHMFISKEESFGPIMVVSSFPDGDVDGVIESANNTEFGLASGVFTSNLDKALEVSRRIEAGTCFINTYNKTDVAAPFGGFKQSGFGKDLAVWCDVTDVPLYII</sequence>
<keyword evidence="2 3" id="KW-0560">Oxidoreductase</keyword>
<keyword evidence="3 6" id="KW-0521">NADP</keyword>
<feature type="binding site" evidence="6">
    <location>
        <begin position="590"/>
        <end position="595"/>
    </location>
    <ligand>
        <name>NADP(+)</name>
        <dbReference type="ChEBI" id="CHEBI:58349"/>
    </ligand>
</feature>
<evidence type="ECO:0000313" key="12">
    <source>
        <dbReference type="Proteomes" id="UP000593567"/>
    </source>
</evidence>
<dbReference type="Gene3D" id="1.10.1200.10">
    <property type="entry name" value="ACP-like"/>
    <property type="match status" value="1"/>
</dbReference>
<dbReference type="GO" id="GO:0009258">
    <property type="term" value="P:10-formyltetrahydrofolate catabolic process"/>
    <property type="evidence" value="ECO:0007669"/>
    <property type="project" value="UniProtKB-UniRule"/>
</dbReference>
<dbReference type="InterPro" id="IPR009081">
    <property type="entry name" value="PP-bd_ACP"/>
</dbReference>
<dbReference type="GO" id="GO:0016155">
    <property type="term" value="F:formyltetrahydrofolate dehydrogenase activity"/>
    <property type="evidence" value="ECO:0007669"/>
    <property type="project" value="UniProtKB-UniRule"/>
</dbReference>
<dbReference type="Proteomes" id="UP000593567">
    <property type="component" value="Unassembled WGS sequence"/>
</dbReference>
<name>A0A7J7KDP8_BUGNE</name>
<comment type="similarity">
    <text evidence="3">In the N-terminal section; belongs to the GART family.</text>
</comment>
<evidence type="ECO:0000256" key="3">
    <source>
        <dbReference type="PIRNR" id="PIRNR036489"/>
    </source>
</evidence>
<dbReference type="GO" id="GO:0005737">
    <property type="term" value="C:cytoplasm"/>
    <property type="evidence" value="ECO:0007669"/>
    <property type="project" value="InterPro"/>
</dbReference>
<dbReference type="Gene3D" id="3.40.309.10">
    <property type="entry name" value="Aldehyde Dehydrogenase, Chain A, domain 2"/>
    <property type="match status" value="1"/>
</dbReference>
<feature type="active site" description="Proton donor" evidence="4">
    <location>
        <position position="69"/>
    </location>
</feature>
<feature type="domain" description="Carrier" evidence="10">
    <location>
        <begin position="282"/>
        <end position="357"/>
    </location>
</feature>
<dbReference type="InterPro" id="IPR011034">
    <property type="entry name" value="Formyl_transferase-like_C_sf"/>
</dbReference>
<comment type="caution">
    <text evidence="11">The sequence shown here is derived from an EMBL/GenBank/DDBJ whole genome shotgun (WGS) entry which is preliminary data.</text>
</comment>
<proteinExistence type="inferred from homology"/>
<feature type="binding site" evidence="6">
    <location>
        <begin position="557"/>
        <end position="560"/>
    </location>
    <ligand>
        <name>NADP(+)</name>
        <dbReference type="ChEBI" id="CHEBI:58349"/>
    </ligand>
</feature>